<evidence type="ECO:0000256" key="1">
    <source>
        <dbReference type="ARBA" id="ARBA00001933"/>
    </source>
</evidence>
<dbReference type="GO" id="GO:0031071">
    <property type="term" value="F:cysteine desulfurase activity"/>
    <property type="evidence" value="ECO:0007669"/>
    <property type="project" value="UniProtKB-EC"/>
</dbReference>
<comment type="pathway">
    <text evidence="10">Cofactor biosynthesis; iron-sulfur cluster biosynthesis.</text>
</comment>
<dbReference type="InterPro" id="IPR020578">
    <property type="entry name" value="Aminotrans_V_PyrdxlP_BS"/>
</dbReference>
<gene>
    <name evidence="13" type="primary">nifS</name>
    <name evidence="10" type="synonym">iscS</name>
    <name evidence="13" type="ORF">Q4T40_07300</name>
</gene>
<dbReference type="Proteomes" id="UP001254848">
    <property type="component" value="Unassembled WGS sequence"/>
</dbReference>
<evidence type="ECO:0000256" key="3">
    <source>
        <dbReference type="ARBA" id="ARBA00022490"/>
    </source>
</evidence>
<evidence type="ECO:0000313" key="14">
    <source>
        <dbReference type="Proteomes" id="UP001254848"/>
    </source>
</evidence>
<feature type="binding site" evidence="10">
    <location>
        <position position="237"/>
    </location>
    <ligand>
        <name>pyridoxal 5'-phosphate</name>
        <dbReference type="ChEBI" id="CHEBI:597326"/>
    </ligand>
</feature>
<dbReference type="InterPro" id="IPR000192">
    <property type="entry name" value="Aminotrans_V_dom"/>
</dbReference>
<feature type="binding site" evidence="10">
    <location>
        <begin position="199"/>
        <end position="201"/>
    </location>
    <ligand>
        <name>pyridoxal 5'-phosphate</name>
        <dbReference type="ChEBI" id="CHEBI:597326"/>
    </ligand>
</feature>
<feature type="active site" description="Cysteine persulfide intermediate" evidence="10">
    <location>
        <position position="325"/>
    </location>
</feature>
<keyword evidence="3 10" id="KW-0963">Cytoplasm</keyword>
<comment type="caution">
    <text evidence="13">The sequence shown here is derived from an EMBL/GenBank/DDBJ whole genome shotgun (WGS) entry which is preliminary data.</text>
</comment>
<dbReference type="EC" id="2.8.1.7" evidence="10"/>
<dbReference type="InterPro" id="IPR015422">
    <property type="entry name" value="PyrdxlP-dep_Trfase_small"/>
</dbReference>
<evidence type="ECO:0000256" key="8">
    <source>
        <dbReference type="ARBA" id="ARBA00023014"/>
    </source>
</evidence>
<dbReference type="SUPFAM" id="SSF53383">
    <property type="entry name" value="PLP-dependent transferases"/>
    <property type="match status" value="1"/>
</dbReference>
<reference evidence="13 14" key="1">
    <citation type="submission" date="2023-07" db="EMBL/GenBank/DDBJ databases">
        <title>The novel representative of Negativicutes class, Anaeroselena agilis gen. nov. sp. nov.</title>
        <authorList>
            <person name="Prokofeva M.I."/>
            <person name="Elcheninov A.G."/>
            <person name="Klyukina A."/>
            <person name="Kublanov I.V."/>
            <person name="Frolov E.N."/>
            <person name="Podosokorskaya O.A."/>
        </authorList>
    </citation>
    <scope>NUCLEOTIDE SEQUENCE [LARGE SCALE GENOMIC DNA]</scope>
    <source>
        <strain evidence="13 14">4137-cl</strain>
    </source>
</reference>
<feature type="binding site" description="via persulfide group" evidence="10">
    <location>
        <position position="325"/>
    </location>
    <ligand>
        <name>[2Fe-2S] cluster</name>
        <dbReference type="ChEBI" id="CHEBI:190135"/>
        <note>ligand shared with IscU</note>
    </ligand>
</feature>
<keyword evidence="5 10" id="KW-0479">Metal-binding</keyword>
<comment type="catalytic activity">
    <reaction evidence="9 10">
        <text>(sulfur carrier)-H + L-cysteine = (sulfur carrier)-SH + L-alanine</text>
        <dbReference type="Rhea" id="RHEA:43892"/>
        <dbReference type="Rhea" id="RHEA-COMP:14737"/>
        <dbReference type="Rhea" id="RHEA-COMP:14739"/>
        <dbReference type="ChEBI" id="CHEBI:29917"/>
        <dbReference type="ChEBI" id="CHEBI:35235"/>
        <dbReference type="ChEBI" id="CHEBI:57972"/>
        <dbReference type="ChEBI" id="CHEBI:64428"/>
        <dbReference type="EC" id="2.8.1.7"/>
    </reaction>
</comment>
<evidence type="ECO:0000256" key="2">
    <source>
        <dbReference type="ARBA" id="ARBA00006490"/>
    </source>
</evidence>
<accession>A0ABU3NXR9</accession>
<comment type="subcellular location">
    <subcellularLocation>
        <location evidence="10">Cytoplasm</location>
    </subcellularLocation>
</comment>
<proteinExistence type="inferred from homology"/>
<dbReference type="RefSeq" id="WP_413779563.1">
    <property type="nucleotide sequence ID" value="NZ_JAUOZS010000001.1"/>
</dbReference>
<dbReference type="PANTHER" id="PTHR11601:SF34">
    <property type="entry name" value="CYSTEINE DESULFURASE"/>
    <property type="match status" value="1"/>
</dbReference>
<feature type="domain" description="Aminotransferase class V" evidence="12">
    <location>
        <begin position="4"/>
        <end position="366"/>
    </location>
</feature>
<dbReference type="InterPro" id="IPR015421">
    <property type="entry name" value="PyrdxlP-dep_Trfase_major"/>
</dbReference>
<feature type="modified residue" description="N6-(pyridoxal phosphate)lysine" evidence="10">
    <location>
        <position position="202"/>
    </location>
</feature>
<dbReference type="InterPro" id="IPR015424">
    <property type="entry name" value="PyrdxlP-dep_Trfase"/>
</dbReference>
<keyword evidence="4 10" id="KW-0808">Transferase</keyword>
<evidence type="ECO:0000313" key="13">
    <source>
        <dbReference type="EMBL" id="MDT8901037.1"/>
    </source>
</evidence>
<sequence length="402" mass="43872">MKRIYFDHSATTPVDKEAAAAVLEYMTEKFGNASSIHSFGREARKAVDEAREKVAKLIGATANEIFFTSGGTEADNLAIKGVAFANRKKGNHIITSAIEHHAVLHTCEYLEKHGFTVTYLPVDEYGMVSVEELQKAITDKTILISIMMANNEVGTIQPVQEIGRIAREKGIYFHTDAVQAVGNYPINVQEMNIDMLALSGHKFHAPKGIGALYIRKGVRIEAVQHGGGHERNMRAGTENVPGIVGLGKAAEIAKRDMAQKVTYLAKLRDRIINEVMTKVPHVKLNGHPTERLPGNVNFSFLFIEGESLLLNLDLKGIAASSGSACTSGSLDPSHVLLAMGLTHEVAHGSLRVTLGRGNTAEEVEYFLQVLPEIIDRLRAMSPLFGESAKTVVNNPCNECHMH</sequence>
<dbReference type="PROSITE" id="PS00595">
    <property type="entry name" value="AA_TRANSFER_CLASS_5"/>
    <property type="match status" value="1"/>
</dbReference>
<evidence type="ECO:0000259" key="12">
    <source>
        <dbReference type="Pfam" id="PF00266"/>
    </source>
</evidence>
<keyword evidence="6 10" id="KW-0663">Pyridoxal phosphate</keyword>
<evidence type="ECO:0000256" key="5">
    <source>
        <dbReference type="ARBA" id="ARBA00022723"/>
    </source>
</evidence>
<comment type="similarity">
    <text evidence="2 10">Belongs to the class-V pyridoxal-phosphate-dependent aminotransferase family. NifS/IscS subfamily.</text>
</comment>
<dbReference type="PANTHER" id="PTHR11601">
    <property type="entry name" value="CYSTEINE DESULFURYLASE FAMILY MEMBER"/>
    <property type="match status" value="1"/>
</dbReference>
<dbReference type="Gene3D" id="3.90.1150.10">
    <property type="entry name" value="Aspartate Aminotransferase, domain 1"/>
    <property type="match status" value="1"/>
</dbReference>
<dbReference type="NCBIfam" id="NF002806">
    <property type="entry name" value="PRK02948.1"/>
    <property type="match status" value="1"/>
</dbReference>
<dbReference type="HAMAP" id="MF_00331">
    <property type="entry name" value="Cys_desulf_IscS"/>
    <property type="match status" value="1"/>
</dbReference>
<evidence type="ECO:0000256" key="6">
    <source>
        <dbReference type="ARBA" id="ARBA00022898"/>
    </source>
</evidence>
<keyword evidence="8 10" id="KW-0411">Iron-sulfur</keyword>
<keyword evidence="14" id="KW-1185">Reference proteome</keyword>
<evidence type="ECO:0000256" key="11">
    <source>
        <dbReference type="RuleBase" id="RU004504"/>
    </source>
</evidence>
<dbReference type="Gene3D" id="1.10.260.50">
    <property type="match status" value="1"/>
</dbReference>
<dbReference type="InterPro" id="IPR010240">
    <property type="entry name" value="Cys_deSase_IscS"/>
</dbReference>
<evidence type="ECO:0000256" key="7">
    <source>
        <dbReference type="ARBA" id="ARBA00023004"/>
    </source>
</evidence>
<comment type="subunit">
    <text evidence="10">Homodimer. Forms a heterotetramer with IscU, interacts with other sulfur acceptors.</text>
</comment>
<evidence type="ECO:0000256" key="9">
    <source>
        <dbReference type="ARBA" id="ARBA00050776"/>
    </source>
</evidence>
<dbReference type="InterPro" id="IPR017772">
    <property type="entry name" value="Cys_deSase_NifS_bac/arc"/>
</dbReference>
<evidence type="ECO:0000256" key="4">
    <source>
        <dbReference type="ARBA" id="ARBA00022679"/>
    </source>
</evidence>
<feature type="binding site" evidence="10">
    <location>
        <position position="151"/>
    </location>
    <ligand>
        <name>pyridoxal 5'-phosphate</name>
        <dbReference type="ChEBI" id="CHEBI:597326"/>
    </ligand>
</feature>
<dbReference type="InterPro" id="IPR016454">
    <property type="entry name" value="Cysteine_dSase"/>
</dbReference>
<dbReference type="PIRSF" id="PIRSF005572">
    <property type="entry name" value="NifS"/>
    <property type="match status" value="1"/>
</dbReference>
<protein>
    <recommendedName>
        <fullName evidence="10">Cysteine desulfurase IscS</fullName>
        <ecNumber evidence="10">2.8.1.7</ecNumber>
    </recommendedName>
</protein>
<comment type="cofactor">
    <cofactor evidence="1 10 11">
        <name>pyridoxal 5'-phosphate</name>
        <dbReference type="ChEBI" id="CHEBI:597326"/>
    </cofactor>
</comment>
<dbReference type="Pfam" id="PF00266">
    <property type="entry name" value="Aminotran_5"/>
    <property type="match status" value="1"/>
</dbReference>
<keyword evidence="7 10" id="KW-0408">Iron</keyword>
<name>A0ABU3NXR9_9FIRM</name>
<dbReference type="EMBL" id="JAUOZS010000001">
    <property type="protein sequence ID" value="MDT8901037.1"/>
    <property type="molecule type" value="Genomic_DNA"/>
</dbReference>
<dbReference type="Gene3D" id="3.40.640.10">
    <property type="entry name" value="Type I PLP-dependent aspartate aminotransferase-like (Major domain)"/>
    <property type="match status" value="1"/>
</dbReference>
<comment type="function">
    <text evidence="10">Master enzyme that delivers sulfur to a number of partners involved in Fe-S cluster assembly, tRNA modification or cofactor biosynthesis. Catalyzes the removal of elemental sulfur atoms from cysteine to produce alanine. Functions as a sulfur delivery protein for Fe-S cluster synthesis onto IscU, an Fe-S scaffold assembly protein, as well as other S acceptor proteins.</text>
</comment>
<dbReference type="NCBIfam" id="TIGR03402">
    <property type="entry name" value="FeS_nifS"/>
    <property type="match status" value="1"/>
</dbReference>
<organism evidence="13 14">
    <name type="scientific">Anaeroselena agilis</name>
    <dbReference type="NCBI Taxonomy" id="3063788"/>
    <lineage>
        <taxon>Bacteria</taxon>
        <taxon>Bacillati</taxon>
        <taxon>Bacillota</taxon>
        <taxon>Negativicutes</taxon>
        <taxon>Acetonemataceae</taxon>
        <taxon>Anaeroselena</taxon>
    </lineage>
</organism>
<feature type="binding site" evidence="10">
    <location>
        <position position="179"/>
    </location>
    <ligand>
        <name>pyridoxal 5'-phosphate</name>
        <dbReference type="ChEBI" id="CHEBI:597326"/>
    </ligand>
</feature>
<keyword evidence="10" id="KW-0001">2Fe-2S</keyword>
<evidence type="ECO:0000256" key="10">
    <source>
        <dbReference type="HAMAP-Rule" id="MF_00331"/>
    </source>
</evidence>
<feature type="binding site" evidence="10">
    <location>
        <begin position="71"/>
        <end position="72"/>
    </location>
    <ligand>
        <name>pyridoxal 5'-phosphate</name>
        <dbReference type="ChEBI" id="CHEBI:597326"/>
    </ligand>
</feature>